<evidence type="ECO:0000256" key="3">
    <source>
        <dbReference type="SAM" id="SignalP"/>
    </source>
</evidence>
<keyword evidence="2" id="KW-0812">Transmembrane</keyword>
<dbReference type="Proteomes" id="UP000749559">
    <property type="component" value="Unassembled WGS sequence"/>
</dbReference>
<keyword evidence="2" id="KW-1133">Transmembrane helix</keyword>
<keyword evidence="5" id="KW-1185">Reference proteome</keyword>
<name>A0A8J1XRQ3_OWEFU</name>
<feature type="region of interest" description="Disordered" evidence="1">
    <location>
        <begin position="269"/>
        <end position="288"/>
    </location>
</feature>
<keyword evidence="3" id="KW-0732">Signal</keyword>
<sequence>MTRKGELMMSRTLFAICTIILCTCGTGNARSINHPGYFTSYPSVVEGREVKIGETMEPPIEPSEITTVNPADKTTKLLAAGVSFGMLAIFIRGLAVYIQSNVKGRTKSISYSDAERGIRMAKRNRNGNTLTRANVISKSVLPNGERKEVSASQSDTNADQSPNDSNKIRNEAKKMNMSYIDYLDYIVLNPNAKMTTKKLSSFDDIGKSRTEFEHDGPRRRNQESLPNRSIQMASDNQRPGDYKPQPHNKKCIQTNNSSNQPTKINQRREFVQNKDHADNRQTTDKEAASERQIEMLFSNLERALLSHASYIPSAHDRAARKECLPHRCYVEMDTS</sequence>
<proteinExistence type="predicted"/>
<evidence type="ECO:0000256" key="2">
    <source>
        <dbReference type="SAM" id="Phobius"/>
    </source>
</evidence>
<feature type="compositionally biased region" description="Polar residues" evidence="1">
    <location>
        <begin position="150"/>
        <end position="165"/>
    </location>
</feature>
<feature type="region of interest" description="Disordered" evidence="1">
    <location>
        <begin position="139"/>
        <end position="170"/>
    </location>
</feature>
<feature type="compositionally biased region" description="Basic and acidic residues" evidence="1">
    <location>
        <begin position="208"/>
        <end position="222"/>
    </location>
</feature>
<feature type="compositionally biased region" description="Polar residues" evidence="1">
    <location>
        <begin position="251"/>
        <end position="264"/>
    </location>
</feature>
<protein>
    <submittedName>
        <fullName evidence="4">Uncharacterized protein</fullName>
    </submittedName>
</protein>
<reference evidence="4" key="1">
    <citation type="submission" date="2022-03" db="EMBL/GenBank/DDBJ databases">
        <authorList>
            <person name="Martin C."/>
        </authorList>
    </citation>
    <scope>NUCLEOTIDE SEQUENCE</scope>
</reference>
<dbReference type="EMBL" id="CAIIXF020000007">
    <property type="protein sequence ID" value="CAH1789898.1"/>
    <property type="molecule type" value="Genomic_DNA"/>
</dbReference>
<comment type="caution">
    <text evidence="4">The sequence shown here is derived from an EMBL/GenBank/DDBJ whole genome shotgun (WGS) entry which is preliminary data.</text>
</comment>
<keyword evidence="2" id="KW-0472">Membrane</keyword>
<organism evidence="4 5">
    <name type="scientific">Owenia fusiformis</name>
    <name type="common">Polychaete worm</name>
    <dbReference type="NCBI Taxonomy" id="6347"/>
    <lineage>
        <taxon>Eukaryota</taxon>
        <taxon>Metazoa</taxon>
        <taxon>Spiralia</taxon>
        <taxon>Lophotrochozoa</taxon>
        <taxon>Annelida</taxon>
        <taxon>Polychaeta</taxon>
        <taxon>Sedentaria</taxon>
        <taxon>Canalipalpata</taxon>
        <taxon>Sabellida</taxon>
        <taxon>Oweniida</taxon>
        <taxon>Oweniidae</taxon>
        <taxon>Owenia</taxon>
    </lineage>
</organism>
<gene>
    <name evidence="4" type="ORF">OFUS_LOCUS15181</name>
</gene>
<evidence type="ECO:0000313" key="5">
    <source>
        <dbReference type="Proteomes" id="UP000749559"/>
    </source>
</evidence>
<evidence type="ECO:0000313" key="4">
    <source>
        <dbReference type="EMBL" id="CAH1789898.1"/>
    </source>
</evidence>
<feature type="region of interest" description="Disordered" evidence="1">
    <location>
        <begin position="208"/>
        <end position="264"/>
    </location>
</feature>
<feature type="chain" id="PRO_5043647154" evidence="3">
    <location>
        <begin position="30"/>
        <end position="335"/>
    </location>
</feature>
<evidence type="ECO:0000256" key="1">
    <source>
        <dbReference type="SAM" id="MobiDB-lite"/>
    </source>
</evidence>
<dbReference type="AlphaFoldDB" id="A0A8J1XRQ3"/>
<dbReference type="OrthoDB" id="19653at2759"/>
<feature type="compositionally biased region" description="Polar residues" evidence="1">
    <location>
        <begin position="223"/>
        <end position="237"/>
    </location>
</feature>
<feature type="transmembrane region" description="Helical" evidence="2">
    <location>
        <begin position="77"/>
        <end position="98"/>
    </location>
</feature>
<feature type="signal peptide" evidence="3">
    <location>
        <begin position="1"/>
        <end position="29"/>
    </location>
</feature>
<accession>A0A8J1XRQ3</accession>